<reference evidence="1 2" key="1">
    <citation type="submission" date="2024-02" db="EMBL/GenBank/DDBJ databases">
        <title>A draft genome for the cacao thread blight pathogen Marasmius crinis-equi.</title>
        <authorList>
            <person name="Cohen S.P."/>
            <person name="Baruah I.K."/>
            <person name="Amoako-Attah I."/>
            <person name="Bukari Y."/>
            <person name="Meinhardt L.W."/>
            <person name="Bailey B.A."/>
        </authorList>
    </citation>
    <scope>NUCLEOTIDE SEQUENCE [LARGE SCALE GENOMIC DNA]</scope>
    <source>
        <strain evidence="1 2">GH-76</strain>
    </source>
</reference>
<dbReference type="EMBL" id="JBAHYK010000160">
    <property type="protein sequence ID" value="KAL0577379.1"/>
    <property type="molecule type" value="Genomic_DNA"/>
</dbReference>
<evidence type="ECO:0000313" key="1">
    <source>
        <dbReference type="EMBL" id="KAL0577379.1"/>
    </source>
</evidence>
<evidence type="ECO:0000313" key="2">
    <source>
        <dbReference type="Proteomes" id="UP001465976"/>
    </source>
</evidence>
<keyword evidence="2" id="KW-1185">Reference proteome</keyword>
<gene>
    <name evidence="1" type="ORF">V5O48_004596</name>
</gene>
<comment type="caution">
    <text evidence="1">The sequence shown here is derived from an EMBL/GenBank/DDBJ whole genome shotgun (WGS) entry which is preliminary data.</text>
</comment>
<accession>A0ABR3FPK4</accession>
<dbReference type="Proteomes" id="UP001465976">
    <property type="component" value="Unassembled WGS sequence"/>
</dbReference>
<sequence length="454" mass="51548">MSLELPSQESSSSSILAVPISQYFKNAQHFSLGNNSNLSTVHGNQHNYYNPDTELKRRRFIVGTEEEEAEYAEFPEIKRGEFVAIRDVFRGDDHFYHREQRKLVKWDKCGRTAVVGDVRFGGVASRCTVVQYSGEGAGEVSGGSLNEVLLPKVNHSYGRRTFKGFVELGRLDGMLRLDEVLRCSQTSRERATGGNQSVKCPNAQLILPETLTGWLSDSAGKRQRREESPPIYLFIPPLSTTTFWSFNPDGQNPITTDLCHHLGLPISLELKCYEYYWRTEIYKTLRTYQIGRGFDPNTNEFARHNQYCIYKIVEQPFSSRFEEIKSSEPTETSLHPEDISLGALSGDVQPDGETPFIWSINVSRLIFHLWTDPTANATTHGHVLQKSARYSPDYPDKTNQVHPIQISQILCGLTTPKSTAPFHEISLASPPQETQRPYLRKPVPKMPFRRNVSI</sequence>
<name>A0ABR3FPK4_9AGAR</name>
<proteinExistence type="predicted"/>
<organism evidence="1 2">
    <name type="scientific">Marasmius crinis-equi</name>
    <dbReference type="NCBI Taxonomy" id="585013"/>
    <lineage>
        <taxon>Eukaryota</taxon>
        <taxon>Fungi</taxon>
        <taxon>Dikarya</taxon>
        <taxon>Basidiomycota</taxon>
        <taxon>Agaricomycotina</taxon>
        <taxon>Agaricomycetes</taxon>
        <taxon>Agaricomycetidae</taxon>
        <taxon>Agaricales</taxon>
        <taxon>Marasmiineae</taxon>
        <taxon>Marasmiaceae</taxon>
        <taxon>Marasmius</taxon>
    </lineage>
</organism>
<protein>
    <submittedName>
        <fullName evidence="1">Uncharacterized protein</fullName>
    </submittedName>
</protein>